<evidence type="ECO:0000256" key="6">
    <source>
        <dbReference type="SAM" id="Phobius"/>
    </source>
</evidence>
<keyword evidence="2 6" id="KW-0812">Transmembrane</keyword>
<keyword evidence="3 6" id="KW-1133">Transmembrane helix</keyword>
<evidence type="ECO:0008006" key="9">
    <source>
        <dbReference type="Google" id="ProtNLM"/>
    </source>
</evidence>
<feature type="transmembrane region" description="Helical" evidence="6">
    <location>
        <begin position="55"/>
        <end position="78"/>
    </location>
</feature>
<proteinExistence type="predicted"/>
<evidence type="ECO:0000256" key="4">
    <source>
        <dbReference type="ARBA" id="ARBA00023136"/>
    </source>
</evidence>
<dbReference type="AlphaFoldDB" id="A0A9C7Q276"/>
<dbReference type="InterPro" id="IPR013714">
    <property type="entry name" value="Golgi_TVP15"/>
</dbReference>
<dbReference type="OrthoDB" id="423534at2759"/>
<feature type="region of interest" description="Disordered" evidence="5">
    <location>
        <begin position="139"/>
        <end position="169"/>
    </location>
</feature>
<dbReference type="Pfam" id="PF08507">
    <property type="entry name" value="COPI_assoc"/>
    <property type="match status" value="1"/>
</dbReference>
<evidence type="ECO:0000256" key="2">
    <source>
        <dbReference type="ARBA" id="ARBA00022692"/>
    </source>
</evidence>
<sequence>MVDFTRTVASHALRAYVPGKFTRSVLSILCIISAGVIGAVGVVCFIFCSINPRNVIINIYLIIFAVLIILSELGFSFLLKRFSFLDTFFGRGVFYIFVGLLAVDTHWFQILAGVFVAAYGLVLVFMSFFVDSKLNKSPFSRQDNTNSTESRPTATDDSVPDRIQGTSVV</sequence>
<feature type="transmembrane region" description="Helical" evidence="6">
    <location>
        <begin position="25"/>
        <end position="48"/>
    </location>
</feature>
<reference evidence="7" key="2">
    <citation type="submission" date="2022-01" db="EMBL/GenBank/DDBJ databases">
        <authorList>
            <person name="Hirooka S."/>
            <person name="Miyagishima S.Y."/>
        </authorList>
    </citation>
    <scope>NUCLEOTIDE SEQUENCE</scope>
    <source>
        <strain evidence="7">NBRC 102759</strain>
    </source>
</reference>
<accession>A0A9C7Q276</accession>
<feature type="transmembrane region" description="Helical" evidence="6">
    <location>
        <begin position="110"/>
        <end position="130"/>
    </location>
</feature>
<evidence type="ECO:0000256" key="1">
    <source>
        <dbReference type="ARBA" id="ARBA00004141"/>
    </source>
</evidence>
<name>A0A9C7Q276_9RHOD</name>
<reference evidence="7" key="1">
    <citation type="journal article" date="2022" name="Proc. Natl. Acad. Sci. U.S.A.">
        <title>Life cycle and functional genomics of the unicellular red alga Galdieria for elucidating algal and plant evolution and industrial use.</title>
        <authorList>
            <person name="Hirooka S."/>
            <person name="Itabashi T."/>
            <person name="Ichinose T.M."/>
            <person name="Onuma R."/>
            <person name="Fujiwara T."/>
            <person name="Yamashita S."/>
            <person name="Jong L.W."/>
            <person name="Tomita R."/>
            <person name="Iwane A.H."/>
            <person name="Miyagishima S.Y."/>
        </authorList>
    </citation>
    <scope>NUCLEOTIDE SEQUENCE</scope>
    <source>
        <strain evidence="7">NBRC 102759</strain>
    </source>
</reference>
<keyword evidence="4 6" id="KW-0472">Membrane</keyword>
<dbReference type="EMBL" id="BQMJ01000055">
    <property type="protein sequence ID" value="GJQ14464.1"/>
    <property type="molecule type" value="Genomic_DNA"/>
</dbReference>
<organism evidence="7 8">
    <name type="scientific">Galdieria partita</name>
    <dbReference type="NCBI Taxonomy" id="83374"/>
    <lineage>
        <taxon>Eukaryota</taxon>
        <taxon>Rhodophyta</taxon>
        <taxon>Bangiophyceae</taxon>
        <taxon>Galdieriales</taxon>
        <taxon>Galdieriaceae</taxon>
        <taxon>Galdieria</taxon>
    </lineage>
</organism>
<gene>
    <name evidence="7" type="ORF">GpartN1_g6255.t1</name>
</gene>
<comment type="caution">
    <text evidence="7">The sequence shown here is derived from an EMBL/GenBank/DDBJ whole genome shotgun (WGS) entry which is preliminary data.</text>
</comment>
<evidence type="ECO:0000256" key="5">
    <source>
        <dbReference type="SAM" id="MobiDB-lite"/>
    </source>
</evidence>
<evidence type="ECO:0000313" key="7">
    <source>
        <dbReference type="EMBL" id="GJQ14464.1"/>
    </source>
</evidence>
<evidence type="ECO:0000313" key="8">
    <source>
        <dbReference type="Proteomes" id="UP001061958"/>
    </source>
</evidence>
<dbReference type="PANTHER" id="PTHR28128:SF1">
    <property type="entry name" value="GOLGI APPARATUS MEMBRANE PROTEIN TVP15"/>
    <property type="match status" value="1"/>
</dbReference>
<dbReference type="PANTHER" id="PTHR28128">
    <property type="entry name" value="GOLGI APPARATUS MEMBRANE PROTEIN TVP15"/>
    <property type="match status" value="1"/>
</dbReference>
<feature type="compositionally biased region" description="Polar residues" evidence="5">
    <location>
        <begin position="139"/>
        <end position="156"/>
    </location>
</feature>
<protein>
    <recommendedName>
        <fullName evidence="9">COPI associated protein</fullName>
    </recommendedName>
</protein>
<dbReference type="Proteomes" id="UP001061958">
    <property type="component" value="Unassembled WGS sequence"/>
</dbReference>
<dbReference type="GO" id="GO:0016020">
    <property type="term" value="C:membrane"/>
    <property type="evidence" value="ECO:0007669"/>
    <property type="project" value="UniProtKB-SubCell"/>
</dbReference>
<keyword evidence="8" id="KW-1185">Reference proteome</keyword>
<comment type="subcellular location">
    <subcellularLocation>
        <location evidence="1">Membrane</location>
        <topology evidence="1">Multi-pass membrane protein</topology>
    </subcellularLocation>
</comment>
<evidence type="ECO:0000256" key="3">
    <source>
        <dbReference type="ARBA" id="ARBA00022989"/>
    </source>
</evidence>